<keyword evidence="2" id="KW-1185">Reference proteome</keyword>
<proteinExistence type="predicted"/>
<organism evidence="1 2">
    <name type="scientific">Capillimicrobium parvum</name>
    <dbReference type="NCBI Taxonomy" id="2884022"/>
    <lineage>
        <taxon>Bacteria</taxon>
        <taxon>Bacillati</taxon>
        <taxon>Actinomycetota</taxon>
        <taxon>Thermoleophilia</taxon>
        <taxon>Solirubrobacterales</taxon>
        <taxon>Capillimicrobiaceae</taxon>
        <taxon>Capillimicrobium</taxon>
    </lineage>
</organism>
<accession>A0A9E6XTZ1</accession>
<dbReference type="AlphaFoldDB" id="A0A9E6XTZ1"/>
<evidence type="ECO:0000313" key="1">
    <source>
        <dbReference type="EMBL" id="UGS34346.1"/>
    </source>
</evidence>
<dbReference type="Proteomes" id="UP001162834">
    <property type="component" value="Chromosome"/>
</dbReference>
<name>A0A9E6XTZ1_9ACTN</name>
<sequence>MSLIQVRTEASVVALAAGLEARVLITLGRRRFGAVRPSHVDAFEILPSGSAQSRKMSVCSALGSSPYP</sequence>
<evidence type="ECO:0000313" key="2">
    <source>
        <dbReference type="Proteomes" id="UP001162834"/>
    </source>
</evidence>
<dbReference type="EMBL" id="CP087164">
    <property type="protein sequence ID" value="UGS34346.1"/>
    <property type="molecule type" value="Genomic_DNA"/>
</dbReference>
<dbReference type="KEGG" id="sbae:DSM104329_00723"/>
<gene>
    <name evidence="1" type="ORF">DSM104329_00723</name>
</gene>
<reference evidence="1" key="1">
    <citation type="journal article" date="2022" name="Int. J. Syst. Evol. Microbiol.">
        <title>Pseudomonas aegrilactucae sp. nov. and Pseudomonas morbosilactucae sp. nov., pathogens causing bacterial rot of lettuce in Japan.</title>
        <authorList>
            <person name="Sawada H."/>
            <person name="Fujikawa T."/>
            <person name="Satou M."/>
        </authorList>
    </citation>
    <scope>NUCLEOTIDE SEQUENCE</scope>
    <source>
        <strain evidence="1">0166_1</strain>
    </source>
</reference>
<protein>
    <submittedName>
        <fullName evidence="1">Uncharacterized protein</fullName>
    </submittedName>
</protein>